<evidence type="ECO:0000256" key="10">
    <source>
        <dbReference type="ARBA" id="ARBA00047683"/>
    </source>
</evidence>
<keyword evidence="5 13" id="KW-0479">Metal-binding</keyword>
<dbReference type="UniPathway" id="UPA00035">
    <property type="reaction ID" value="UER00040"/>
</dbReference>
<dbReference type="EC" id="4.1.3.27" evidence="3 11"/>
<reference evidence="17" key="1">
    <citation type="submission" date="2015-06" db="EMBL/GenBank/DDBJ databases">
        <authorList>
            <person name="Urmite Genomes"/>
        </authorList>
    </citation>
    <scope>NUCLEOTIDE SEQUENCE [LARGE SCALE GENOMIC DNA]</scope>
    <source>
        <strain evidence="17">CSUR P1867</strain>
    </source>
</reference>
<comment type="similarity">
    <text evidence="2 11">Belongs to the anthranilate synthase component I family.</text>
</comment>
<protein>
    <recommendedName>
        <fullName evidence="4 11">Anthranilate synthase component 1</fullName>
        <ecNumber evidence="3 11">4.1.3.27</ecNumber>
    </recommendedName>
</protein>
<evidence type="ECO:0000256" key="12">
    <source>
        <dbReference type="PIRSR" id="PIRSR001373-1"/>
    </source>
</evidence>
<dbReference type="Pfam" id="PF00425">
    <property type="entry name" value="Chorismate_bind"/>
    <property type="match status" value="1"/>
</dbReference>
<dbReference type="InterPro" id="IPR005257">
    <property type="entry name" value="Anth_synth_I_TrpE"/>
</dbReference>
<evidence type="ECO:0000256" key="2">
    <source>
        <dbReference type="ARBA" id="ARBA00009562"/>
    </source>
</evidence>
<feature type="binding site" evidence="12">
    <location>
        <begin position="485"/>
        <end position="487"/>
    </location>
    <ligand>
        <name>chorismate</name>
        <dbReference type="ChEBI" id="CHEBI:29748"/>
    </ligand>
</feature>
<feature type="domain" description="Chorismate-utilising enzyme C-terminal" evidence="14">
    <location>
        <begin position="244"/>
        <end position="504"/>
    </location>
</feature>
<dbReference type="GO" id="GO:0004049">
    <property type="term" value="F:anthranilate synthase activity"/>
    <property type="evidence" value="ECO:0007669"/>
    <property type="project" value="UniProtKB-EC"/>
</dbReference>
<name>A0A0G4PZN1_9GAMM</name>
<keyword evidence="8 11" id="KW-0456">Lyase</keyword>
<dbReference type="PRINTS" id="PR00095">
    <property type="entry name" value="ANTSNTHASEI"/>
</dbReference>
<dbReference type="InterPro" id="IPR015890">
    <property type="entry name" value="Chorismate_C"/>
</dbReference>
<dbReference type="Proteomes" id="UP000183920">
    <property type="component" value="Unassembled WGS sequence"/>
</dbReference>
<dbReference type="RefSeq" id="WP_072062512.1">
    <property type="nucleotide sequence ID" value="NZ_CVRY01000001.1"/>
</dbReference>
<feature type="binding site" evidence="12">
    <location>
        <position position="41"/>
    </location>
    <ligand>
        <name>L-tryptophan</name>
        <dbReference type="ChEBI" id="CHEBI:57912"/>
    </ligand>
</feature>
<evidence type="ECO:0000256" key="9">
    <source>
        <dbReference type="ARBA" id="ARBA00025634"/>
    </source>
</evidence>
<evidence type="ECO:0000256" key="13">
    <source>
        <dbReference type="PIRSR" id="PIRSR001373-2"/>
    </source>
</evidence>
<gene>
    <name evidence="16" type="primary">trpE</name>
    <name evidence="16" type="ORF">BN1804_00011</name>
</gene>
<dbReference type="InterPro" id="IPR019999">
    <property type="entry name" value="Anth_synth_I-like"/>
</dbReference>
<organism evidence="16 17">
    <name type="scientific">Proteus penneri</name>
    <dbReference type="NCBI Taxonomy" id="102862"/>
    <lineage>
        <taxon>Bacteria</taxon>
        <taxon>Pseudomonadati</taxon>
        <taxon>Pseudomonadota</taxon>
        <taxon>Gammaproteobacteria</taxon>
        <taxon>Enterobacterales</taxon>
        <taxon>Morganellaceae</taxon>
        <taxon>Proteus</taxon>
    </lineage>
</organism>
<evidence type="ECO:0000256" key="6">
    <source>
        <dbReference type="ARBA" id="ARBA00022822"/>
    </source>
</evidence>
<dbReference type="PANTHER" id="PTHR11236:SF49">
    <property type="entry name" value="ANTHRANILATE SYNTHASE COMPONENT 1"/>
    <property type="match status" value="1"/>
</dbReference>
<dbReference type="NCBIfam" id="TIGR00565">
    <property type="entry name" value="trpE_proteo"/>
    <property type="match status" value="1"/>
</dbReference>
<evidence type="ECO:0000259" key="14">
    <source>
        <dbReference type="Pfam" id="PF00425"/>
    </source>
</evidence>
<evidence type="ECO:0000259" key="15">
    <source>
        <dbReference type="Pfam" id="PF04715"/>
    </source>
</evidence>
<evidence type="ECO:0000256" key="7">
    <source>
        <dbReference type="ARBA" id="ARBA00022842"/>
    </source>
</evidence>
<evidence type="ECO:0000256" key="1">
    <source>
        <dbReference type="ARBA" id="ARBA00004873"/>
    </source>
</evidence>
<comment type="function">
    <text evidence="9">Part of a heterotetrameric complex that catalyzes the two-step biosynthesis of anthranilate, an intermediate in the biosynthesis of L-tryptophan. In the first step, the glutamine-binding beta subunit (TrpG) of anthranilate synthase (AS) provides the glutamine amidotransferase activity which generates ammonia as a substrate that, along with chorismate, is used in the second step, catalyzed by the large alpha subunit of AS (TrpE) to produce anthranilate. In the absence of TrpG, TrpE can synthesize anthranilate directly from chorismate and high concentrations of ammonia.</text>
</comment>
<feature type="binding site" evidence="12">
    <location>
        <position position="451"/>
    </location>
    <ligand>
        <name>chorismate</name>
        <dbReference type="ChEBI" id="CHEBI:29748"/>
    </ligand>
</feature>
<dbReference type="InterPro" id="IPR005801">
    <property type="entry name" value="ADC_synthase"/>
</dbReference>
<evidence type="ECO:0000256" key="11">
    <source>
        <dbReference type="PIRNR" id="PIRNR001373"/>
    </source>
</evidence>
<comment type="catalytic activity">
    <reaction evidence="10 11">
        <text>chorismate + L-glutamine = anthranilate + pyruvate + L-glutamate + H(+)</text>
        <dbReference type="Rhea" id="RHEA:21732"/>
        <dbReference type="ChEBI" id="CHEBI:15361"/>
        <dbReference type="ChEBI" id="CHEBI:15378"/>
        <dbReference type="ChEBI" id="CHEBI:16567"/>
        <dbReference type="ChEBI" id="CHEBI:29748"/>
        <dbReference type="ChEBI" id="CHEBI:29985"/>
        <dbReference type="ChEBI" id="CHEBI:58359"/>
        <dbReference type="EC" id="4.1.3.27"/>
    </reaction>
</comment>
<dbReference type="Gene3D" id="3.60.120.10">
    <property type="entry name" value="Anthranilate synthase"/>
    <property type="match status" value="1"/>
</dbReference>
<dbReference type="InterPro" id="IPR006805">
    <property type="entry name" value="Anth_synth_I_N"/>
</dbReference>
<dbReference type="NCBIfam" id="NF010079">
    <property type="entry name" value="PRK13564.1"/>
    <property type="match status" value="1"/>
</dbReference>
<keyword evidence="6 11" id="KW-0822">Tryptophan biosynthesis</keyword>
<evidence type="ECO:0000256" key="5">
    <source>
        <dbReference type="ARBA" id="ARBA00022723"/>
    </source>
</evidence>
<dbReference type="PANTHER" id="PTHR11236">
    <property type="entry name" value="AMINOBENZOATE/ANTHRANILATE SYNTHASE"/>
    <property type="match status" value="1"/>
</dbReference>
<dbReference type="Pfam" id="PF04715">
    <property type="entry name" value="Anth_synt_I_N"/>
    <property type="match status" value="1"/>
</dbReference>
<comment type="cofactor">
    <cofactor evidence="13">
        <name>Mg(2+)</name>
        <dbReference type="ChEBI" id="CHEBI:18420"/>
    </cofactor>
    <text evidence="13">Binds 1 Mg(2+) ion per subunit.</text>
</comment>
<dbReference type="EMBL" id="CVRY01000001">
    <property type="protein sequence ID" value="CRL58849.1"/>
    <property type="molecule type" value="Genomic_DNA"/>
</dbReference>
<feature type="binding site" evidence="13">
    <location>
        <position position="363"/>
    </location>
    <ligand>
        <name>Mg(2+)</name>
        <dbReference type="ChEBI" id="CHEBI:18420"/>
    </ligand>
</feature>
<sequence length="525" mass="58454">MNTSLAFSFNTKATPLPYHREPALLFNTLCENQHYTLLLESAQIDTKANLKSLLIVDSALRISAVKNQVTIDALSINGQALLPALKIALKEKANLTSENDKQCVFTFATPSQETDEESKLKSASVFDALRFFLVNKDTKDANFIFVGGLFAYDLVCGFESIPELESDFSCPDYCFYLAEQLIVIDHQNEDSQLVSIAFTDDKTECQRLTLRQTELISLAKQPLKHPIRHALTAEGSTIHTNMDDKGYGDIVEAMKTYIRRGDIFQVVPSRRFQVACPSPLAAYQVLKQKNPSPYLFYMQDALFTVFGASPESALKYQTSDRQIEIYPIAGTRPRGRNADGSINADLDSRIELEMRTDTKELSEHLMLVDLARNDLARICQAGSRYVAELTKVDRYAFVMHLVSRVVGKLRDDLDIFHAYQACMNMGTLSGAPKVSAMQLIARYEKTKRGSYGGAIGYFTGAGDFDTCIVIRSAYVENNIATIQVGAGIVLDSDPKMEAEETRNKSQAVINAILQAHTDTQQQEAC</sequence>
<evidence type="ECO:0000256" key="4">
    <source>
        <dbReference type="ARBA" id="ARBA00020653"/>
    </source>
</evidence>
<evidence type="ECO:0000256" key="8">
    <source>
        <dbReference type="ARBA" id="ARBA00023239"/>
    </source>
</evidence>
<feature type="domain" description="Anthranilate synthase component I N-terminal" evidence="15">
    <location>
        <begin position="21"/>
        <end position="189"/>
    </location>
</feature>
<keyword evidence="11" id="KW-0057">Aromatic amino acid biosynthesis</keyword>
<evidence type="ECO:0000313" key="17">
    <source>
        <dbReference type="Proteomes" id="UP000183920"/>
    </source>
</evidence>
<evidence type="ECO:0000313" key="16">
    <source>
        <dbReference type="EMBL" id="CRL58849.1"/>
    </source>
</evidence>
<dbReference type="SUPFAM" id="SSF56322">
    <property type="entry name" value="ADC synthase"/>
    <property type="match status" value="1"/>
</dbReference>
<feature type="binding site" evidence="13">
    <location>
        <position position="500"/>
    </location>
    <ligand>
        <name>Mg(2+)</name>
        <dbReference type="ChEBI" id="CHEBI:18420"/>
    </ligand>
</feature>
<accession>A0A0G4PZN1</accession>
<proteinExistence type="inferred from homology"/>
<dbReference type="AlphaFoldDB" id="A0A0G4PZN1"/>
<comment type="pathway">
    <text evidence="1 11">Amino-acid biosynthesis; L-tryptophan biosynthesis; L-tryptophan from chorismate: step 1/5.</text>
</comment>
<evidence type="ECO:0000256" key="3">
    <source>
        <dbReference type="ARBA" id="ARBA00012266"/>
    </source>
</evidence>
<dbReference type="GO" id="GO:0000162">
    <property type="term" value="P:L-tryptophan biosynthetic process"/>
    <property type="evidence" value="ECO:0007669"/>
    <property type="project" value="UniProtKB-UniPathway"/>
</dbReference>
<dbReference type="PIRSF" id="PIRSF001373">
    <property type="entry name" value="TrpE"/>
    <property type="match status" value="1"/>
</dbReference>
<feature type="binding site" evidence="12">
    <location>
        <begin position="330"/>
        <end position="331"/>
    </location>
    <ligand>
        <name>chorismate</name>
        <dbReference type="ChEBI" id="CHEBI:29748"/>
    </ligand>
</feature>
<keyword evidence="7 13" id="KW-0460">Magnesium</keyword>
<keyword evidence="11 12" id="KW-0028">Amino-acid biosynthesis</keyword>
<feature type="binding site" evidence="12">
    <location>
        <position position="471"/>
    </location>
    <ligand>
        <name>chorismate</name>
        <dbReference type="ChEBI" id="CHEBI:29748"/>
    </ligand>
</feature>
<dbReference type="GO" id="GO:0046872">
    <property type="term" value="F:metal ion binding"/>
    <property type="evidence" value="ECO:0007669"/>
    <property type="project" value="UniProtKB-KW"/>
</dbReference>